<dbReference type="AlphaFoldDB" id="A0AAV9IHS2"/>
<feature type="compositionally biased region" description="Acidic residues" evidence="3">
    <location>
        <begin position="17"/>
        <end position="27"/>
    </location>
</feature>
<feature type="compositionally biased region" description="Acidic residues" evidence="3">
    <location>
        <begin position="60"/>
        <end position="80"/>
    </location>
</feature>
<dbReference type="Gene3D" id="3.40.50.300">
    <property type="entry name" value="P-loop containing nucleotide triphosphate hydrolases"/>
    <property type="match status" value="1"/>
</dbReference>
<comment type="caution">
    <text evidence="5">The sequence shown here is derived from an EMBL/GenBank/DDBJ whole genome shotgun (WGS) entry which is preliminary data.</text>
</comment>
<name>A0AAV9IHS2_9RHOD</name>
<dbReference type="SUPFAM" id="SSF52540">
    <property type="entry name" value="P-loop containing nucleoside triphosphate hydrolases"/>
    <property type="match status" value="1"/>
</dbReference>
<evidence type="ECO:0000256" key="2">
    <source>
        <dbReference type="ARBA" id="ARBA00022840"/>
    </source>
</evidence>
<evidence type="ECO:0000256" key="3">
    <source>
        <dbReference type="SAM" id="MobiDB-lite"/>
    </source>
</evidence>
<dbReference type="InterPro" id="IPR027417">
    <property type="entry name" value="P-loop_NTPase"/>
</dbReference>
<feature type="domain" description="SF3 helicase" evidence="4">
    <location>
        <begin position="307"/>
        <end position="478"/>
    </location>
</feature>
<keyword evidence="2" id="KW-0067">ATP-binding</keyword>
<dbReference type="GO" id="GO:0005524">
    <property type="term" value="F:ATP binding"/>
    <property type="evidence" value="ECO:0007669"/>
    <property type="project" value="UniProtKB-KW"/>
</dbReference>
<feature type="region of interest" description="Disordered" evidence="3">
    <location>
        <begin position="59"/>
        <end position="80"/>
    </location>
</feature>
<keyword evidence="1" id="KW-0547">Nucleotide-binding</keyword>
<keyword evidence="6" id="KW-1185">Reference proteome</keyword>
<evidence type="ECO:0000259" key="4">
    <source>
        <dbReference type="PROSITE" id="PS51206"/>
    </source>
</evidence>
<dbReference type="InterPro" id="IPR014015">
    <property type="entry name" value="Helicase_SF3_DNA-vir"/>
</dbReference>
<protein>
    <recommendedName>
        <fullName evidence="4">SF3 helicase domain-containing protein</fullName>
    </recommendedName>
</protein>
<evidence type="ECO:0000313" key="5">
    <source>
        <dbReference type="EMBL" id="KAK4527007.1"/>
    </source>
</evidence>
<organism evidence="5 6">
    <name type="scientific">Galdieria yellowstonensis</name>
    <dbReference type="NCBI Taxonomy" id="3028027"/>
    <lineage>
        <taxon>Eukaryota</taxon>
        <taxon>Rhodophyta</taxon>
        <taxon>Bangiophyceae</taxon>
        <taxon>Galdieriales</taxon>
        <taxon>Galdieriaceae</taxon>
        <taxon>Galdieria</taxon>
    </lineage>
</organism>
<evidence type="ECO:0000256" key="1">
    <source>
        <dbReference type="ARBA" id="ARBA00022741"/>
    </source>
</evidence>
<evidence type="ECO:0000313" key="6">
    <source>
        <dbReference type="Proteomes" id="UP001300502"/>
    </source>
</evidence>
<reference evidence="5 6" key="1">
    <citation type="submission" date="2022-07" db="EMBL/GenBank/DDBJ databases">
        <title>Genome-wide signatures of adaptation to extreme environments.</title>
        <authorList>
            <person name="Cho C.H."/>
            <person name="Yoon H.S."/>
        </authorList>
    </citation>
    <scope>NUCLEOTIDE SEQUENCE [LARGE SCALE GENOMIC DNA]</scope>
    <source>
        <strain evidence="5 6">108.79 E11</strain>
    </source>
</reference>
<dbReference type="EMBL" id="JANCYU010000046">
    <property type="protein sequence ID" value="KAK4527007.1"/>
    <property type="molecule type" value="Genomic_DNA"/>
</dbReference>
<dbReference type="PROSITE" id="PS51206">
    <property type="entry name" value="SF3_HELICASE_1"/>
    <property type="match status" value="1"/>
</dbReference>
<proteinExistence type="predicted"/>
<gene>
    <name evidence="5" type="ORF">GAYE_SCF31G4928</name>
</gene>
<dbReference type="Proteomes" id="UP001300502">
    <property type="component" value="Unassembled WGS sequence"/>
</dbReference>
<accession>A0AAV9IHS2</accession>
<sequence length="575" mass="67418">MQAMEEEKNFIPYISDSDSDSESEPELDTIFYEDNRSPSEKKRKILEEISKEQGKIRVEECEEDEQQEDREFYTEENEEEESIMDSMRQTVLMVYDRSVDRRTPHEEVVRIHEEGVEICKLSDGEIQRFFLYGNGKRKITLAIRNSCFVEVKEKNGEVVHRFVLKFFLSLVYDVVNLLLRKNGKRVFLMTEIGELEEVDENDLTFFLYDYFHRDELYEIPSPSAYSAVVKRTFSKVSGLEETELPTIVPVIFFKEDNILWDLKKNKKIPFLDPRKSAKCITVTYRFDDGAPGTEFVKAFSNLFKTAKKRKLFCKILGAIALMELGTVHRKMLLIIGHKRAGKSSLLTCIANAFQKYVAELKYNFLVEELTENNKHSADLYSLYDKALLLIDEIDPHRSIKPINIKKLVGGASSLTCRPPYGKEMTTFHYRGSIILSGNHVPSFSDWDEATRDRVVMMTLDRLFEKPLNYKFEEKGDEMLKFIISACVPLYLNEGLSQEELKFNLDNEKTENYLEWMKNNFIYDVDKKVSAEKIRNKLAATKPEFDINEFIQWLEQTYGKESKNKKIYYLRWRAKK</sequence>
<feature type="region of interest" description="Disordered" evidence="3">
    <location>
        <begin position="1"/>
        <end position="27"/>
    </location>
</feature>